<dbReference type="InterPro" id="IPR036852">
    <property type="entry name" value="Peptidase_S8/S53_dom_sf"/>
</dbReference>
<evidence type="ECO:0000259" key="9">
    <source>
        <dbReference type="Pfam" id="PF05922"/>
    </source>
</evidence>
<dbReference type="InterPro" id="IPR037045">
    <property type="entry name" value="S8pro/Inhibitor_I9_sf"/>
</dbReference>
<dbReference type="GO" id="GO:0004252">
    <property type="term" value="F:serine-type endopeptidase activity"/>
    <property type="evidence" value="ECO:0007669"/>
    <property type="project" value="UniProtKB-UniRule"/>
</dbReference>
<dbReference type="STRING" id="37928.SAMN04489742_0297"/>
<dbReference type="RefSeq" id="WP_074698759.1">
    <property type="nucleotide sequence ID" value="NZ_CP018863.1"/>
</dbReference>
<dbReference type="InterPro" id="IPR010259">
    <property type="entry name" value="S8pro/Inhibitor_I9"/>
</dbReference>
<evidence type="ECO:0000313" key="10">
    <source>
        <dbReference type="EMBL" id="SDQ25676.1"/>
    </source>
</evidence>
<reference evidence="10 11" key="1">
    <citation type="submission" date="2016-10" db="EMBL/GenBank/DDBJ databases">
        <authorList>
            <person name="de Groot N.N."/>
        </authorList>
    </citation>
    <scope>NUCLEOTIDE SEQUENCE [LARGE SCALE GENOMIC DNA]</scope>
    <source>
        <strain evidence="10 11">DSM 20117</strain>
    </source>
</reference>
<protein>
    <submittedName>
        <fullName evidence="10">Peptidase inhibitor I9</fullName>
    </submittedName>
</protein>
<comment type="similarity">
    <text evidence="1 5 6">Belongs to the peptidase S8 family.</text>
</comment>
<feature type="signal peptide" evidence="7">
    <location>
        <begin position="1"/>
        <end position="34"/>
    </location>
</feature>
<evidence type="ECO:0000256" key="3">
    <source>
        <dbReference type="ARBA" id="ARBA00022801"/>
    </source>
</evidence>
<name>A0A1H0ZES9_9MICC</name>
<dbReference type="PROSITE" id="PS51892">
    <property type="entry name" value="SUBTILASE"/>
    <property type="match status" value="1"/>
</dbReference>
<feature type="domain" description="Peptidase S8/S53" evidence="8">
    <location>
        <begin position="136"/>
        <end position="413"/>
    </location>
</feature>
<dbReference type="InterPro" id="IPR015500">
    <property type="entry name" value="Peptidase_S8_subtilisin-rel"/>
</dbReference>
<sequence>MGSLHPAARRWLAILAASATATAGMAFLGSPALAETEDDYIVVLKDSVADVEDVAADHQKEFDVDETSTYSEAISGYAASMTAANAEQLGNDPAVAYVALDRQFTLAAQKTPVSVTRTGADQSSAKAGDGAGSVDVNIAVIDTGVDATHPDLNVRGGVDCSSGSAVNVPAPVDVMGHGTSVAGVAAARDNDLGVVGMAPGAPIWSVRVLSDAGTISESSLICAYDWVTQTRTDNNADNDIAVANVSIAGPGTDDGACGSQSGDPMHAAICRSVEAGVTYVVAAGNGATDVAGVVPAAYDEVLTATAIGDFDGRPGGEASPVCLGQDVSAYANDDRPASFSNFATQGDDLEHTVAGPGVCVETTARGGGTASPHGTSFASPAVAGTVALCLNQGTCTGSVADVVDSFVDATEKYNNDNPDHGYEGDPQRPGSIYYGHLIRGSLF</sequence>
<evidence type="ECO:0000256" key="1">
    <source>
        <dbReference type="ARBA" id="ARBA00011073"/>
    </source>
</evidence>
<dbReference type="Gene3D" id="3.40.50.200">
    <property type="entry name" value="Peptidase S8/S53 domain"/>
    <property type="match status" value="1"/>
</dbReference>
<keyword evidence="11" id="KW-1185">Reference proteome</keyword>
<keyword evidence="7" id="KW-0732">Signal</keyword>
<feature type="domain" description="Inhibitor I9" evidence="9">
    <location>
        <begin position="40"/>
        <end position="106"/>
    </location>
</feature>
<dbReference type="SUPFAM" id="SSF54897">
    <property type="entry name" value="Protease propeptides/inhibitors"/>
    <property type="match status" value="1"/>
</dbReference>
<keyword evidence="3 5" id="KW-0378">Hydrolase</keyword>
<dbReference type="PANTHER" id="PTHR43806:SF11">
    <property type="entry name" value="CEREVISIN-RELATED"/>
    <property type="match status" value="1"/>
</dbReference>
<feature type="active site" description="Charge relay system" evidence="5">
    <location>
        <position position="142"/>
    </location>
</feature>
<evidence type="ECO:0000256" key="7">
    <source>
        <dbReference type="SAM" id="SignalP"/>
    </source>
</evidence>
<dbReference type="KEGG" id="acry:AC20117_15780"/>
<dbReference type="Proteomes" id="UP000181917">
    <property type="component" value="Unassembled WGS sequence"/>
</dbReference>
<dbReference type="InterPro" id="IPR022398">
    <property type="entry name" value="Peptidase_S8_His-AS"/>
</dbReference>
<evidence type="ECO:0000256" key="6">
    <source>
        <dbReference type="RuleBase" id="RU003355"/>
    </source>
</evidence>
<evidence type="ECO:0000313" key="11">
    <source>
        <dbReference type="Proteomes" id="UP000181917"/>
    </source>
</evidence>
<feature type="chain" id="PRO_5010183409" evidence="7">
    <location>
        <begin position="35"/>
        <end position="443"/>
    </location>
</feature>
<dbReference type="Pfam" id="PF05922">
    <property type="entry name" value="Inhibitor_I9"/>
    <property type="match status" value="1"/>
</dbReference>
<feature type="active site" description="Charge relay system" evidence="5">
    <location>
        <position position="376"/>
    </location>
</feature>
<dbReference type="InterPro" id="IPR023827">
    <property type="entry name" value="Peptidase_S8_Asp-AS"/>
</dbReference>
<gene>
    <name evidence="10" type="ORF">SAMN04489742_0297</name>
</gene>
<evidence type="ECO:0000256" key="5">
    <source>
        <dbReference type="PROSITE-ProRule" id="PRU01240"/>
    </source>
</evidence>
<proteinExistence type="inferred from homology"/>
<dbReference type="PRINTS" id="PR00723">
    <property type="entry name" value="SUBTILISIN"/>
</dbReference>
<dbReference type="PROSITE" id="PS00137">
    <property type="entry name" value="SUBTILASE_HIS"/>
    <property type="match status" value="1"/>
</dbReference>
<dbReference type="AlphaFoldDB" id="A0A1H0ZES9"/>
<dbReference type="InterPro" id="IPR000209">
    <property type="entry name" value="Peptidase_S8/S53_dom"/>
</dbReference>
<keyword evidence="4 5" id="KW-0720">Serine protease</keyword>
<dbReference type="InterPro" id="IPR050131">
    <property type="entry name" value="Peptidase_S8_subtilisin-like"/>
</dbReference>
<dbReference type="PANTHER" id="PTHR43806">
    <property type="entry name" value="PEPTIDASE S8"/>
    <property type="match status" value="1"/>
</dbReference>
<accession>A0A1H0ZES9</accession>
<organism evidence="10 11">
    <name type="scientific">Crystallibacter crystallopoietes</name>
    <dbReference type="NCBI Taxonomy" id="37928"/>
    <lineage>
        <taxon>Bacteria</taxon>
        <taxon>Bacillati</taxon>
        <taxon>Actinomycetota</taxon>
        <taxon>Actinomycetes</taxon>
        <taxon>Micrococcales</taxon>
        <taxon>Micrococcaceae</taxon>
        <taxon>Crystallibacter</taxon>
    </lineage>
</organism>
<dbReference type="Gene3D" id="3.30.70.80">
    <property type="entry name" value="Peptidase S8 propeptide/proteinase inhibitor I9"/>
    <property type="match status" value="1"/>
</dbReference>
<dbReference type="GO" id="GO:0006508">
    <property type="term" value="P:proteolysis"/>
    <property type="evidence" value="ECO:0007669"/>
    <property type="project" value="UniProtKB-KW"/>
</dbReference>
<evidence type="ECO:0000256" key="2">
    <source>
        <dbReference type="ARBA" id="ARBA00022670"/>
    </source>
</evidence>
<feature type="active site" description="Charge relay system" evidence="5">
    <location>
        <position position="177"/>
    </location>
</feature>
<dbReference type="PROSITE" id="PS00138">
    <property type="entry name" value="SUBTILASE_SER"/>
    <property type="match status" value="1"/>
</dbReference>
<dbReference type="PROSITE" id="PS00136">
    <property type="entry name" value="SUBTILASE_ASP"/>
    <property type="match status" value="1"/>
</dbReference>
<dbReference type="EMBL" id="FNKH01000002">
    <property type="protein sequence ID" value="SDQ25676.1"/>
    <property type="molecule type" value="Genomic_DNA"/>
</dbReference>
<dbReference type="Pfam" id="PF00082">
    <property type="entry name" value="Peptidase_S8"/>
    <property type="match status" value="1"/>
</dbReference>
<dbReference type="SUPFAM" id="SSF52743">
    <property type="entry name" value="Subtilisin-like"/>
    <property type="match status" value="1"/>
</dbReference>
<dbReference type="InterPro" id="IPR023828">
    <property type="entry name" value="Peptidase_S8_Ser-AS"/>
</dbReference>
<evidence type="ECO:0000256" key="4">
    <source>
        <dbReference type="ARBA" id="ARBA00022825"/>
    </source>
</evidence>
<evidence type="ECO:0000259" key="8">
    <source>
        <dbReference type="Pfam" id="PF00082"/>
    </source>
</evidence>
<keyword evidence="2 5" id="KW-0645">Protease</keyword>